<reference evidence="4 5" key="1">
    <citation type="submission" date="2018-10" db="EMBL/GenBank/DDBJ databases">
        <title>Phylogenomics of Brevibacillus.</title>
        <authorList>
            <person name="Dunlap C."/>
        </authorList>
    </citation>
    <scope>NUCLEOTIDE SEQUENCE [LARGE SCALE GENOMIC DNA]</scope>
    <source>
        <strain evidence="4 5">JCM 15085</strain>
    </source>
</reference>
<dbReference type="AlphaFoldDB" id="A0A3M8D457"/>
<dbReference type="InterPro" id="IPR039424">
    <property type="entry name" value="SBP_5"/>
</dbReference>
<dbReference type="Pfam" id="PF12793">
    <property type="entry name" value="SgrR_N"/>
    <property type="match status" value="1"/>
</dbReference>
<keyword evidence="1" id="KW-0238">DNA-binding</keyword>
<dbReference type="GO" id="GO:1904680">
    <property type="term" value="F:peptide transmembrane transporter activity"/>
    <property type="evidence" value="ECO:0007669"/>
    <property type="project" value="TreeGrafter"/>
</dbReference>
<dbReference type="PANTHER" id="PTHR30290">
    <property type="entry name" value="PERIPLASMIC BINDING COMPONENT OF ABC TRANSPORTER"/>
    <property type="match status" value="1"/>
</dbReference>
<dbReference type="Gene3D" id="3.40.190.10">
    <property type="entry name" value="Periplasmic binding protein-like II"/>
    <property type="match status" value="1"/>
</dbReference>
<evidence type="ECO:0000313" key="5">
    <source>
        <dbReference type="Proteomes" id="UP000281915"/>
    </source>
</evidence>
<dbReference type="PANTHER" id="PTHR30290:SF72">
    <property type="entry name" value="HTH-TYPE TRANSCRIPTIONAL REGULATOR SGRR"/>
    <property type="match status" value="1"/>
</dbReference>
<organism evidence="4 5">
    <name type="scientific">Brevibacillus panacihumi</name>
    <dbReference type="NCBI Taxonomy" id="497735"/>
    <lineage>
        <taxon>Bacteria</taxon>
        <taxon>Bacillati</taxon>
        <taxon>Bacillota</taxon>
        <taxon>Bacilli</taxon>
        <taxon>Bacillales</taxon>
        <taxon>Paenibacillaceae</taxon>
        <taxon>Brevibacillus</taxon>
    </lineage>
</organism>
<comment type="caution">
    <text evidence="4">The sequence shown here is derived from an EMBL/GenBank/DDBJ whole genome shotgun (WGS) entry which is preliminary data.</text>
</comment>
<dbReference type="Gene3D" id="3.10.105.10">
    <property type="entry name" value="Dipeptide-binding Protein, Domain 3"/>
    <property type="match status" value="1"/>
</dbReference>
<dbReference type="Proteomes" id="UP000281915">
    <property type="component" value="Unassembled WGS sequence"/>
</dbReference>
<dbReference type="RefSeq" id="WP_122912617.1">
    <property type="nucleotide sequence ID" value="NZ_RHHT01000010.1"/>
</dbReference>
<dbReference type="EMBL" id="RHHT01000010">
    <property type="protein sequence ID" value="RNB82237.1"/>
    <property type="molecule type" value="Genomic_DNA"/>
</dbReference>
<gene>
    <name evidence="4" type="ORF">EDM58_06490</name>
</gene>
<sequence>MKSNEHFMQMLWGLNDWERGHEQVMKIEELSRLLSCTPRNVKLILRKWESEGLLRWKAGVGRGNPSTLEILCDTTDFLTEHFKKLLTDGKVGEAVGLINHPRMPVAAKRVLQDVWNNQFGLHEDKTTQVSADVLRIPRTRAFSSLDPIYVAVAAESHFLQQICHRLIEFDAQKQQFIPLLAYAWECNEDMTAWTFYLRKGVRFHHGRQLSSKDVVYTVERLQKLDSPYQWQMEDVLWLEQHHERKITFHLSRPNGFFLHLVGSIAMSILPYDVPFSERSIIGTGPFRVTEFTSERLVLEAFEEYYRERALLDRVEIWVVPESSYPDKRYLLPEEMGSSEGRTGKQRVEHQEVGCYFLGFNFNRSGVQHDYAFRKAMRLALDRREYIADLQADQENPVREYSPAGSFLPEKSRTMSFPQASLDEAAAWLQKSSYRGETLTFFVSEGHTHLQEGKWVQERCRKIGIQLLIEVLRKEEYLSPSNRMVLEADMAMMGEVLQRDIEMGLIEVYKNNCTMVHRFLDDDKRAFVERSLSQVLRLPDREKRMQALARIEDKVNEELWLLFHVHIKRKDQFHPALQGVTIDAFGWGDFSKMWVK</sequence>
<dbReference type="GO" id="GO:0003677">
    <property type="term" value="F:DNA binding"/>
    <property type="evidence" value="ECO:0007669"/>
    <property type="project" value="UniProtKB-KW"/>
</dbReference>
<name>A0A3M8D457_9BACL</name>
<dbReference type="Pfam" id="PF00496">
    <property type="entry name" value="SBP_bac_5"/>
    <property type="match status" value="1"/>
</dbReference>
<evidence type="ECO:0000313" key="4">
    <source>
        <dbReference type="EMBL" id="RNB82237.1"/>
    </source>
</evidence>
<dbReference type="InterPro" id="IPR025370">
    <property type="entry name" value="SgrR_HTH_N"/>
</dbReference>
<evidence type="ECO:0000259" key="3">
    <source>
        <dbReference type="Pfam" id="PF12793"/>
    </source>
</evidence>
<evidence type="ECO:0000256" key="1">
    <source>
        <dbReference type="ARBA" id="ARBA00023125"/>
    </source>
</evidence>
<evidence type="ECO:0000259" key="2">
    <source>
        <dbReference type="Pfam" id="PF00496"/>
    </source>
</evidence>
<proteinExistence type="predicted"/>
<accession>A0A3M8D457</accession>
<dbReference type="GO" id="GO:0015833">
    <property type="term" value="P:peptide transport"/>
    <property type="evidence" value="ECO:0007669"/>
    <property type="project" value="TreeGrafter"/>
</dbReference>
<protein>
    <submittedName>
        <fullName evidence="4">SgrR family transcriptional regulator</fullName>
    </submittedName>
</protein>
<feature type="domain" description="Transcriptional regulator SgrR N-terminal HTH" evidence="3">
    <location>
        <begin position="15"/>
        <end position="102"/>
    </location>
</feature>
<dbReference type="InterPro" id="IPR000914">
    <property type="entry name" value="SBP_5_dom"/>
</dbReference>
<dbReference type="CDD" id="cd08507">
    <property type="entry name" value="PBP2_SgrR_like"/>
    <property type="match status" value="1"/>
</dbReference>
<dbReference type="SUPFAM" id="SSF53850">
    <property type="entry name" value="Periplasmic binding protein-like II"/>
    <property type="match status" value="1"/>
</dbReference>
<feature type="domain" description="Solute-binding protein family 5" evidence="2">
    <location>
        <begin position="176"/>
        <end position="491"/>
    </location>
</feature>